<feature type="transmembrane region" description="Helical" evidence="2">
    <location>
        <begin position="20"/>
        <end position="38"/>
    </location>
</feature>
<evidence type="ECO:0000313" key="4">
    <source>
        <dbReference type="Proteomes" id="UP000646426"/>
    </source>
</evidence>
<evidence type="ECO:0000256" key="2">
    <source>
        <dbReference type="SAM" id="Phobius"/>
    </source>
</evidence>
<gene>
    <name evidence="3" type="ORF">GCM10007067_20940</name>
</gene>
<evidence type="ECO:0000313" key="3">
    <source>
        <dbReference type="EMBL" id="GHA82744.1"/>
    </source>
</evidence>
<organism evidence="3 4">
    <name type="scientific">Cognatilysobacter bugurensis</name>
    <dbReference type="NCBI Taxonomy" id="543356"/>
    <lineage>
        <taxon>Bacteria</taxon>
        <taxon>Pseudomonadati</taxon>
        <taxon>Pseudomonadota</taxon>
        <taxon>Gammaproteobacteria</taxon>
        <taxon>Lysobacterales</taxon>
        <taxon>Lysobacteraceae</taxon>
        <taxon>Cognatilysobacter</taxon>
    </lineage>
</organism>
<accession>A0A918W902</accession>
<keyword evidence="2" id="KW-0472">Membrane</keyword>
<evidence type="ECO:0000256" key="1">
    <source>
        <dbReference type="SAM" id="MobiDB-lite"/>
    </source>
</evidence>
<name>A0A918W902_9GAMM</name>
<dbReference type="Proteomes" id="UP000646426">
    <property type="component" value="Unassembled WGS sequence"/>
</dbReference>
<keyword evidence="2" id="KW-0812">Transmembrane</keyword>
<sequence>MTPTDRPLTADARLARLDEALRALVAIGVALVLLLPAARGHHALLGWWPLWLVAMPASAWWALHRFHVPAEAGAGVRRLLPVRHSARRPAQARRRRRGAGVAQAA</sequence>
<feature type="compositionally biased region" description="Basic residues" evidence="1">
    <location>
        <begin position="85"/>
        <end position="98"/>
    </location>
</feature>
<feature type="region of interest" description="Disordered" evidence="1">
    <location>
        <begin position="85"/>
        <end position="105"/>
    </location>
</feature>
<dbReference type="AlphaFoldDB" id="A0A918W902"/>
<keyword evidence="2" id="KW-1133">Transmembrane helix</keyword>
<dbReference type="EMBL" id="BMYD01000003">
    <property type="protein sequence ID" value="GHA82744.1"/>
    <property type="molecule type" value="Genomic_DNA"/>
</dbReference>
<reference evidence="3" key="1">
    <citation type="journal article" date="2014" name="Int. J. Syst. Evol. Microbiol.">
        <title>Complete genome sequence of Corynebacterium casei LMG S-19264T (=DSM 44701T), isolated from a smear-ripened cheese.</title>
        <authorList>
            <consortium name="US DOE Joint Genome Institute (JGI-PGF)"/>
            <person name="Walter F."/>
            <person name="Albersmeier A."/>
            <person name="Kalinowski J."/>
            <person name="Ruckert C."/>
        </authorList>
    </citation>
    <scope>NUCLEOTIDE SEQUENCE</scope>
    <source>
        <strain evidence="3">KCTC 23077</strain>
    </source>
</reference>
<comment type="caution">
    <text evidence="3">The sequence shown here is derived from an EMBL/GenBank/DDBJ whole genome shotgun (WGS) entry which is preliminary data.</text>
</comment>
<keyword evidence="4" id="KW-1185">Reference proteome</keyword>
<protein>
    <recommendedName>
        <fullName evidence="5">Transmembrane protein</fullName>
    </recommendedName>
</protein>
<reference evidence="3" key="2">
    <citation type="submission" date="2020-09" db="EMBL/GenBank/DDBJ databases">
        <authorList>
            <person name="Sun Q."/>
            <person name="Kim S."/>
        </authorList>
    </citation>
    <scope>NUCLEOTIDE SEQUENCE</scope>
    <source>
        <strain evidence="3">KCTC 23077</strain>
    </source>
</reference>
<proteinExistence type="predicted"/>
<dbReference type="RefSeq" id="WP_308427821.1">
    <property type="nucleotide sequence ID" value="NZ_BMYD01000003.1"/>
</dbReference>
<evidence type="ECO:0008006" key="5">
    <source>
        <dbReference type="Google" id="ProtNLM"/>
    </source>
</evidence>
<feature type="transmembrane region" description="Helical" evidence="2">
    <location>
        <begin position="44"/>
        <end position="63"/>
    </location>
</feature>